<keyword evidence="1" id="KW-0175">Coiled coil</keyword>
<sequence length="626" mass="74303">MYLRQYSKLPFYDGFEMFRRLKMLNPKQHNPLVYAIRPPETNLGFPLREEINDTENQKVLNKLMHRYPDLKYAPLVKEGLAENKNEGSLFRFLKMFNTLRKKGYHFDKAFEKAEMAFQAKMQRKIDQTKIANNLAITNQARSFMTLAQQEIEFEQRLKRDRLLRDLKIQEFEKNSPLDPETQALMDNYKKSLIKVVHHDDKPVETTHKEDEETFAERATNVFNCYYNRVATQDKLNGLSDKQILQNIRQSPSKIKNRLRKYLKVIKHYNITFDEEGELVIPEDLPENLQNQIGKGIFYITKLYDDLDFEYSHHEHLDTLQQELEVRLQEQKRNRKHYNEDAEFAIQKVLQDANIKAQNTYSLFESPQERLSRLQIKWLYRKIDEYTLFKLKNEDQSGESQQLIDEKIEKLGNQAQKLVDNLRRMKLELEYESFAKTGKQLFQEHAVLLKDKELFVDANKLQMNDIDIYFKIPVDQRRLTQAGQVNDDIIHNLIKVQNLKSHVARLNHDDLENRVGDSSLKDETAEILKKKILAQYKLLYLAKKQQLKGMTEEDKFKESQEEEISLDDEAFSENIADNLDELRRKQREARLEFEKEKALEAKQKEDELKSQQAIKGQKGSKKKKAKK</sequence>
<feature type="compositionally biased region" description="Basic residues" evidence="2">
    <location>
        <begin position="617"/>
        <end position="626"/>
    </location>
</feature>
<dbReference type="AlphaFoldDB" id="A0D402"/>
<accession>A0D402</accession>
<reference evidence="3 4" key="1">
    <citation type="journal article" date="2006" name="Nature">
        <title>Global trends of whole-genome duplications revealed by the ciliate Paramecium tetraurelia.</title>
        <authorList>
            <consortium name="Genoscope"/>
            <person name="Aury J.-M."/>
            <person name="Jaillon O."/>
            <person name="Duret L."/>
            <person name="Noel B."/>
            <person name="Jubin C."/>
            <person name="Porcel B.M."/>
            <person name="Segurens B."/>
            <person name="Daubin V."/>
            <person name="Anthouard V."/>
            <person name="Aiach N."/>
            <person name="Arnaiz O."/>
            <person name="Billaut A."/>
            <person name="Beisson J."/>
            <person name="Blanc I."/>
            <person name="Bouhouche K."/>
            <person name="Camara F."/>
            <person name="Duharcourt S."/>
            <person name="Guigo R."/>
            <person name="Gogendeau D."/>
            <person name="Katinka M."/>
            <person name="Keller A.-M."/>
            <person name="Kissmehl R."/>
            <person name="Klotz C."/>
            <person name="Koll F."/>
            <person name="Le Moue A."/>
            <person name="Lepere C."/>
            <person name="Malinsky S."/>
            <person name="Nowacki M."/>
            <person name="Nowak J.K."/>
            <person name="Plattner H."/>
            <person name="Poulain J."/>
            <person name="Ruiz F."/>
            <person name="Serrano V."/>
            <person name="Zagulski M."/>
            <person name="Dessen P."/>
            <person name="Betermier M."/>
            <person name="Weissenbach J."/>
            <person name="Scarpelli C."/>
            <person name="Schachter V."/>
            <person name="Sperling L."/>
            <person name="Meyer E."/>
            <person name="Cohen J."/>
            <person name="Wincker P."/>
        </authorList>
    </citation>
    <scope>NUCLEOTIDE SEQUENCE [LARGE SCALE GENOMIC DNA]</scope>
    <source>
        <strain evidence="3 4">Stock d4-2</strain>
    </source>
</reference>
<dbReference type="GeneID" id="5030951"/>
<dbReference type="Proteomes" id="UP000000600">
    <property type="component" value="Unassembled WGS sequence"/>
</dbReference>
<dbReference type="eggNOG" id="ENOG502SP77">
    <property type="taxonomic scope" value="Eukaryota"/>
</dbReference>
<evidence type="ECO:0000256" key="2">
    <source>
        <dbReference type="SAM" id="MobiDB-lite"/>
    </source>
</evidence>
<dbReference type="RefSeq" id="XP_001445166.1">
    <property type="nucleotide sequence ID" value="XM_001445129.2"/>
</dbReference>
<dbReference type="OrthoDB" id="313064at2759"/>
<gene>
    <name evidence="3" type="ORF">GSPATT00013234001</name>
</gene>
<feature type="coiled-coil region" evidence="1">
    <location>
        <begin position="313"/>
        <end position="347"/>
    </location>
</feature>
<evidence type="ECO:0000313" key="3">
    <source>
        <dbReference type="EMBL" id="CAK77769.1"/>
    </source>
</evidence>
<dbReference type="HOGENOM" id="CLU_437127_0_0_1"/>
<evidence type="ECO:0000313" key="4">
    <source>
        <dbReference type="Proteomes" id="UP000000600"/>
    </source>
</evidence>
<organism evidence="3 4">
    <name type="scientific">Paramecium tetraurelia</name>
    <dbReference type="NCBI Taxonomy" id="5888"/>
    <lineage>
        <taxon>Eukaryota</taxon>
        <taxon>Sar</taxon>
        <taxon>Alveolata</taxon>
        <taxon>Ciliophora</taxon>
        <taxon>Intramacronucleata</taxon>
        <taxon>Oligohymenophorea</taxon>
        <taxon>Peniculida</taxon>
        <taxon>Parameciidae</taxon>
        <taxon>Paramecium</taxon>
    </lineage>
</organism>
<name>A0D402_PARTE</name>
<proteinExistence type="predicted"/>
<dbReference type="InParanoid" id="A0D402"/>
<feature type="region of interest" description="Disordered" evidence="2">
    <location>
        <begin position="599"/>
        <end position="626"/>
    </location>
</feature>
<dbReference type="EMBL" id="CT868285">
    <property type="protein sequence ID" value="CAK77769.1"/>
    <property type="molecule type" value="Genomic_DNA"/>
</dbReference>
<feature type="compositionally biased region" description="Acidic residues" evidence="2">
    <location>
        <begin position="559"/>
        <end position="570"/>
    </location>
</feature>
<evidence type="ECO:0000256" key="1">
    <source>
        <dbReference type="SAM" id="Coils"/>
    </source>
</evidence>
<dbReference type="KEGG" id="ptm:GSPATT00013234001"/>
<protein>
    <submittedName>
        <fullName evidence="3">Uncharacterized protein</fullName>
    </submittedName>
</protein>
<keyword evidence="4" id="KW-1185">Reference proteome</keyword>
<feature type="region of interest" description="Disordered" evidence="2">
    <location>
        <begin position="550"/>
        <end position="571"/>
    </location>
</feature>
<feature type="compositionally biased region" description="Basic and acidic residues" evidence="2">
    <location>
        <begin position="599"/>
        <end position="608"/>
    </location>
</feature>
<dbReference type="OMA" id="FHERSHI"/>